<gene>
    <name evidence="1" type="ORF">PR048_021594</name>
</gene>
<name>A0ABQ9GYM0_9NEOP</name>
<comment type="caution">
    <text evidence="1">The sequence shown here is derived from an EMBL/GenBank/DDBJ whole genome shotgun (WGS) entry which is preliminary data.</text>
</comment>
<sequence length="127" mass="14241">MTELLKFVDIFNNPNPLQDCVAAVGEQFIVHLYGGTRQNQILEICPNHWYKTSKLRHESCEPSSYSTFTRQHSLRVYHKVQLKIGAGPSNRDNTSLSRPLRQTPCCISYVVGAKETAFEIVGASEAG</sequence>
<keyword evidence="2" id="KW-1185">Reference proteome</keyword>
<protein>
    <submittedName>
        <fullName evidence="1">Uncharacterized protein</fullName>
    </submittedName>
</protein>
<organism evidence="1 2">
    <name type="scientific">Dryococelus australis</name>
    <dbReference type="NCBI Taxonomy" id="614101"/>
    <lineage>
        <taxon>Eukaryota</taxon>
        <taxon>Metazoa</taxon>
        <taxon>Ecdysozoa</taxon>
        <taxon>Arthropoda</taxon>
        <taxon>Hexapoda</taxon>
        <taxon>Insecta</taxon>
        <taxon>Pterygota</taxon>
        <taxon>Neoptera</taxon>
        <taxon>Polyneoptera</taxon>
        <taxon>Phasmatodea</taxon>
        <taxon>Verophasmatodea</taxon>
        <taxon>Anareolatae</taxon>
        <taxon>Phasmatidae</taxon>
        <taxon>Eurycanthinae</taxon>
        <taxon>Dryococelus</taxon>
    </lineage>
</organism>
<evidence type="ECO:0000313" key="1">
    <source>
        <dbReference type="EMBL" id="KAJ8877141.1"/>
    </source>
</evidence>
<reference evidence="1 2" key="1">
    <citation type="submission" date="2023-02" db="EMBL/GenBank/DDBJ databases">
        <title>LHISI_Scaffold_Assembly.</title>
        <authorList>
            <person name="Stuart O.P."/>
            <person name="Cleave R."/>
            <person name="Magrath M.J.L."/>
            <person name="Mikheyev A.S."/>
        </authorList>
    </citation>
    <scope>NUCLEOTIDE SEQUENCE [LARGE SCALE GENOMIC DNA]</scope>
    <source>
        <strain evidence="1">Daus_M_001</strain>
        <tissue evidence="1">Leg muscle</tissue>
    </source>
</reference>
<accession>A0ABQ9GYM0</accession>
<dbReference type="Proteomes" id="UP001159363">
    <property type="component" value="Chromosome 7"/>
</dbReference>
<proteinExistence type="predicted"/>
<dbReference type="EMBL" id="JARBHB010000008">
    <property type="protein sequence ID" value="KAJ8877141.1"/>
    <property type="molecule type" value="Genomic_DNA"/>
</dbReference>
<evidence type="ECO:0000313" key="2">
    <source>
        <dbReference type="Proteomes" id="UP001159363"/>
    </source>
</evidence>